<evidence type="ECO:0000259" key="4">
    <source>
        <dbReference type="Pfam" id="PF08240"/>
    </source>
</evidence>
<keyword evidence="2" id="KW-0560">Oxidoreductase</keyword>
<comment type="cofactor">
    <cofactor evidence="1">
        <name>Zn(2+)</name>
        <dbReference type="ChEBI" id="CHEBI:29105"/>
    </cofactor>
</comment>
<reference evidence="5 6" key="1">
    <citation type="submission" date="2011-05" db="EMBL/GenBank/DDBJ databases">
        <title>Whole genome sequence of Microlunatus phosphovorus NM-1.</title>
        <authorList>
            <person name="Hosoyama A."/>
            <person name="Sasaki K."/>
            <person name="Harada T."/>
            <person name="Igarashi R."/>
            <person name="Kawakoshi A."/>
            <person name="Sasagawa M."/>
            <person name="Fukada J."/>
            <person name="Nakamura S."/>
            <person name="Katano Y."/>
            <person name="Hanada S."/>
            <person name="Kamagata Y."/>
            <person name="Nakamura N."/>
            <person name="Yamazaki S."/>
            <person name="Fujita N."/>
        </authorList>
    </citation>
    <scope>NUCLEOTIDE SEQUENCE [LARGE SCALE GENOMIC DNA]</scope>
    <source>
        <strain evidence="6">ATCC 700054 / DSM 10555 / JCM 9379 / NBRC 101784 / NCIMB 13414 / VKM Ac-1990 / NM-1</strain>
    </source>
</reference>
<dbReference type="Pfam" id="PF08240">
    <property type="entry name" value="ADH_N"/>
    <property type="match status" value="1"/>
</dbReference>
<dbReference type="SUPFAM" id="SSF50129">
    <property type="entry name" value="GroES-like"/>
    <property type="match status" value="1"/>
</dbReference>
<evidence type="ECO:0000256" key="2">
    <source>
        <dbReference type="ARBA" id="ARBA00023002"/>
    </source>
</evidence>
<feature type="domain" description="Alcohol dehydrogenase-like N-terminal" evidence="4">
    <location>
        <begin position="31"/>
        <end position="96"/>
    </location>
</feature>
<dbReference type="HOGENOM" id="CLU_026673_11_0_11"/>
<dbReference type="PANTHER" id="PTHR43401:SF2">
    <property type="entry name" value="L-THREONINE 3-DEHYDROGENASE"/>
    <property type="match status" value="1"/>
</dbReference>
<dbReference type="KEGG" id="mph:MLP_25190"/>
<dbReference type="InterPro" id="IPR036291">
    <property type="entry name" value="NAD(P)-bd_dom_sf"/>
</dbReference>
<dbReference type="EMBL" id="AP012204">
    <property type="protein sequence ID" value="BAK35533.1"/>
    <property type="molecule type" value="Genomic_DNA"/>
</dbReference>
<dbReference type="STRING" id="1032480.MLP_25190"/>
<dbReference type="Pfam" id="PF00107">
    <property type="entry name" value="ADH_zinc_N"/>
    <property type="match status" value="1"/>
</dbReference>
<dbReference type="OrthoDB" id="9797931at2"/>
<dbReference type="SUPFAM" id="SSF51735">
    <property type="entry name" value="NAD(P)-binding Rossmann-fold domains"/>
    <property type="match status" value="1"/>
</dbReference>
<dbReference type="InterPro" id="IPR050129">
    <property type="entry name" value="Zn_alcohol_dh"/>
</dbReference>
<accession>F5XGQ1</accession>
<dbReference type="Gene3D" id="3.40.50.720">
    <property type="entry name" value="NAD(P)-binding Rossmann-like Domain"/>
    <property type="match status" value="1"/>
</dbReference>
<organism evidence="5 6">
    <name type="scientific">Microlunatus phosphovorus (strain ATCC 700054 / DSM 10555 / JCM 9379 / NBRC 101784 / NCIMB 13414 / VKM Ac-1990 / NM-1)</name>
    <dbReference type="NCBI Taxonomy" id="1032480"/>
    <lineage>
        <taxon>Bacteria</taxon>
        <taxon>Bacillati</taxon>
        <taxon>Actinomycetota</taxon>
        <taxon>Actinomycetes</taxon>
        <taxon>Propionibacteriales</taxon>
        <taxon>Propionibacteriaceae</taxon>
        <taxon>Microlunatus</taxon>
    </lineage>
</organism>
<sequence length="329" mass="35528">MTETMWAYRMSGPRELERITASRLSESDLQAGDILVEIEVGGICGSDLSYFNGGLPRRPLPVDDPTGIPVGGSLHEIVGLVRASRDPSRRVGSRVVGWATTHQGLAELTVTPGTSVIEYGPEWSPREAVALQSLACVIYALDRISADFTGRTVAVIGLGPIGVLFSHVAKSRGAAQVIGVDQVDRSDLASAFGVDEFVWSRAERWAARIGDDARPDVVIEAVGHNTETLVDAIEAAAPKGVVFYFGVPDQAYYAFPMDRFFRKHLTLIGGVTGDRSGSLTKAEEYARAYPGLFGSYLTHHFPIAEAQRAYEHAVRPAPGQLKITIGFDQ</sequence>
<dbReference type="InterPro" id="IPR013149">
    <property type="entry name" value="ADH-like_C"/>
</dbReference>
<proteinExistence type="predicted"/>
<evidence type="ECO:0000313" key="6">
    <source>
        <dbReference type="Proteomes" id="UP000007947"/>
    </source>
</evidence>
<evidence type="ECO:0000313" key="5">
    <source>
        <dbReference type="EMBL" id="BAK35533.1"/>
    </source>
</evidence>
<dbReference type="Proteomes" id="UP000007947">
    <property type="component" value="Chromosome"/>
</dbReference>
<dbReference type="PANTHER" id="PTHR43401">
    <property type="entry name" value="L-THREONINE 3-DEHYDROGENASE"/>
    <property type="match status" value="1"/>
</dbReference>
<feature type="domain" description="Alcohol dehydrogenase-like C-terminal" evidence="3">
    <location>
        <begin position="160"/>
        <end position="274"/>
    </location>
</feature>
<dbReference type="Gene3D" id="3.90.180.10">
    <property type="entry name" value="Medium-chain alcohol dehydrogenases, catalytic domain"/>
    <property type="match status" value="1"/>
</dbReference>
<name>F5XGQ1_MICPN</name>
<evidence type="ECO:0000259" key="3">
    <source>
        <dbReference type="Pfam" id="PF00107"/>
    </source>
</evidence>
<evidence type="ECO:0000256" key="1">
    <source>
        <dbReference type="ARBA" id="ARBA00001947"/>
    </source>
</evidence>
<protein>
    <submittedName>
        <fullName evidence="5">Putative oxidoreductase</fullName>
    </submittedName>
</protein>
<dbReference type="RefSeq" id="WP_013863402.1">
    <property type="nucleotide sequence ID" value="NC_015635.1"/>
</dbReference>
<dbReference type="AlphaFoldDB" id="F5XGQ1"/>
<keyword evidence="6" id="KW-1185">Reference proteome</keyword>
<gene>
    <name evidence="5" type="ordered locus">MLP_25190</name>
</gene>
<dbReference type="InterPro" id="IPR013154">
    <property type="entry name" value="ADH-like_N"/>
</dbReference>
<dbReference type="eggNOG" id="COG1063">
    <property type="taxonomic scope" value="Bacteria"/>
</dbReference>
<dbReference type="GO" id="GO:0016491">
    <property type="term" value="F:oxidoreductase activity"/>
    <property type="evidence" value="ECO:0007669"/>
    <property type="project" value="UniProtKB-KW"/>
</dbReference>
<dbReference type="InterPro" id="IPR011032">
    <property type="entry name" value="GroES-like_sf"/>
</dbReference>